<dbReference type="InterPro" id="IPR055869">
    <property type="entry name" value="DUF7446"/>
</dbReference>
<protein>
    <submittedName>
        <fullName evidence="1">Uncharacterized protein</fullName>
    </submittedName>
</protein>
<gene>
    <name evidence="1" type="ORF">BV102_01011</name>
</gene>
<organism evidence="1 2">
    <name type="scientific">Haemophilus influenzae</name>
    <dbReference type="NCBI Taxonomy" id="727"/>
    <lineage>
        <taxon>Bacteria</taxon>
        <taxon>Pseudomonadati</taxon>
        <taxon>Pseudomonadota</taxon>
        <taxon>Gammaproteobacteria</taxon>
        <taxon>Pasteurellales</taxon>
        <taxon>Pasteurellaceae</taxon>
        <taxon>Haemophilus</taxon>
    </lineage>
</organism>
<reference evidence="1 2" key="1">
    <citation type="submission" date="2017-04" db="EMBL/GenBank/DDBJ databases">
        <title>Haemophilus influenzae in COPD genome sequencing project.</title>
        <authorList>
            <person name="Murphy T.F."/>
            <person name="Kong Y."/>
            <person name="Nadendla S."/>
            <person name="Tettelin H."/>
            <person name="Pettigrew M."/>
        </authorList>
    </citation>
    <scope>NUCLEOTIDE SEQUENCE [LARGE SCALE GENOMIC DNA]</scope>
    <source>
        <strain evidence="1 2">56P127H1</strain>
    </source>
</reference>
<evidence type="ECO:0000313" key="1">
    <source>
        <dbReference type="EMBL" id="PRJ60742.1"/>
    </source>
</evidence>
<accession>A0A2S9RPP0</accession>
<comment type="caution">
    <text evidence="1">The sequence shown here is derived from an EMBL/GenBank/DDBJ whole genome shotgun (WGS) entry which is preliminary data.</text>
</comment>
<dbReference type="RefSeq" id="WP_105875276.1">
    <property type="nucleotide sequence ID" value="NZ_CP135754.1"/>
</dbReference>
<proteinExistence type="predicted"/>
<dbReference type="Pfam" id="PF24233">
    <property type="entry name" value="DUF7446"/>
    <property type="match status" value="1"/>
</dbReference>
<dbReference type="Proteomes" id="UP000238532">
    <property type="component" value="Unassembled WGS sequence"/>
</dbReference>
<dbReference type="AlphaFoldDB" id="A0A2S9RPP0"/>
<dbReference type="EMBL" id="NEBY01000213">
    <property type="protein sequence ID" value="PRJ60742.1"/>
    <property type="molecule type" value="Genomic_DNA"/>
</dbReference>
<evidence type="ECO:0000313" key="2">
    <source>
        <dbReference type="Proteomes" id="UP000238532"/>
    </source>
</evidence>
<name>A0A2S9RPP0_HAEIF</name>
<sequence>MTAKQIRVGVSPITNQIFVGYVNKKGDAWTTKQDATTEILFAVAQHAMEFGKPIILSEETADGRFAKKYSITVEQIGGEE</sequence>